<sequence length="306" mass="34127">MTPSVKLPYHTLQESPNSRGITVYDWQISAWTHPISNATELDAIQASVGIPLPEMTFGNNVLELEHKSSGWKYEFSATHALKGVKNGPLEEGDGGVKVRYAESWLKSRTGPNSTIPIPETSATKPYDWTYTTTYGGHSPSSSTELSWRPADPENETHAIPMAELTRQDPILFYAEIPLFEDELHDNGSSDLLVRIRVMPTCIFILARLTIRVDNVLFRTHDTRIFHSYASNPPLIIRETSGWEAPYDRVSKQLQKKDDKTPLTDPTWIAQILSGFPKGVSQSEGAGTGWRGMGTQREILVLPKPAP</sequence>
<comment type="caution">
    <text evidence="2">The sequence shown here is derived from an EMBL/GenBank/DDBJ whole genome shotgun (WGS) entry which is preliminary data.</text>
</comment>
<reference evidence="2" key="1">
    <citation type="journal article" date="2020" name="Nat. Commun.">
        <title>Large-scale genome sequencing of mycorrhizal fungi provides insights into the early evolution of symbiotic traits.</title>
        <authorList>
            <person name="Miyauchi S."/>
            <person name="Kiss E."/>
            <person name="Kuo A."/>
            <person name="Drula E."/>
            <person name="Kohler A."/>
            <person name="Sanchez-Garcia M."/>
            <person name="Morin E."/>
            <person name="Andreopoulos B."/>
            <person name="Barry K.W."/>
            <person name="Bonito G."/>
            <person name="Buee M."/>
            <person name="Carver A."/>
            <person name="Chen C."/>
            <person name="Cichocki N."/>
            <person name="Clum A."/>
            <person name="Culley D."/>
            <person name="Crous P.W."/>
            <person name="Fauchery L."/>
            <person name="Girlanda M."/>
            <person name="Hayes R.D."/>
            <person name="Keri Z."/>
            <person name="LaButti K."/>
            <person name="Lipzen A."/>
            <person name="Lombard V."/>
            <person name="Magnuson J."/>
            <person name="Maillard F."/>
            <person name="Murat C."/>
            <person name="Nolan M."/>
            <person name="Ohm R.A."/>
            <person name="Pangilinan J."/>
            <person name="Pereira M.F."/>
            <person name="Perotto S."/>
            <person name="Peter M."/>
            <person name="Pfister S."/>
            <person name="Riley R."/>
            <person name="Sitrit Y."/>
            <person name="Stielow J.B."/>
            <person name="Szollosi G."/>
            <person name="Zifcakova L."/>
            <person name="Stursova M."/>
            <person name="Spatafora J.W."/>
            <person name="Tedersoo L."/>
            <person name="Vaario L.M."/>
            <person name="Yamada A."/>
            <person name="Yan M."/>
            <person name="Wang P."/>
            <person name="Xu J."/>
            <person name="Bruns T."/>
            <person name="Baldrian P."/>
            <person name="Vilgalys R."/>
            <person name="Dunand C."/>
            <person name="Henrissat B."/>
            <person name="Grigoriev I.V."/>
            <person name="Hibbett D."/>
            <person name="Nagy L.G."/>
            <person name="Martin F.M."/>
        </authorList>
    </citation>
    <scope>NUCLEOTIDE SEQUENCE</scope>
    <source>
        <strain evidence="2">UH-Tt-Lm1</strain>
    </source>
</reference>
<dbReference type="EMBL" id="WIUZ02000012">
    <property type="protein sequence ID" value="KAF9782182.1"/>
    <property type="molecule type" value="Genomic_DNA"/>
</dbReference>
<accession>A0A9P6H9T6</accession>
<dbReference type="OrthoDB" id="10253878at2759"/>
<dbReference type="GO" id="GO:0005829">
    <property type="term" value="C:cytosol"/>
    <property type="evidence" value="ECO:0007669"/>
    <property type="project" value="TreeGrafter"/>
</dbReference>
<dbReference type="PANTHER" id="PTHR21021">
    <property type="entry name" value="GAF/PUTATIVE CYTOSKELETAL PROTEIN"/>
    <property type="match status" value="1"/>
</dbReference>
<proteinExistence type="inferred from homology"/>
<reference evidence="2" key="2">
    <citation type="submission" date="2020-11" db="EMBL/GenBank/DDBJ databases">
        <authorList>
            <consortium name="DOE Joint Genome Institute"/>
            <person name="Kuo A."/>
            <person name="Miyauchi S."/>
            <person name="Kiss E."/>
            <person name="Drula E."/>
            <person name="Kohler A."/>
            <person name="Sanchez-Garcia M."/>
            <person name="Andreopoulos B."/>
            <person name="Barry K.W."/>
            <person name="Bonito G."/>
            <person name="Buee M."/>
            <person name="Carver A."/>
            <person name="Chen C."/>
            <person name="Cichocki N."/>
            <person name="Clum A."/>
            <person name="Culley D."/>
            <person name="Crous P.W."/>
            <person name="Fauchery L."/>
            <person name="Girlanda M."/>
            <person name="Hayes R."/>
            <person name="Keri Z."/>
            <person name="Labutti K."/>
            <person name="Lipzen A."/>
            <person name="Lombard V."/>
            <person name="Magnuson J."/>
            <person name="Maillard F."/>
            <person name="Morin E."/>
            <person name="Murat C."/>
            <person name="Nolan M."/>
            <person name="Ohm R."/>
            <person name="Pangilinan J."/>
            <person name="Pereira M."/>
            <person name="Perotto S."/>
            <person name="Peter M."/>
            <person name="Riley R."/>
            <person name="Sitrit Y."/>
            <person name="Stielow B."/>
            <person name="Szollosi G."/>
            <person name="Zifcakova L."/>
            <person name="Stursova M."/>
            <person name="Spatafora J.W."/>
            <person name="Tedersoo L."/>
            <person name="Vaario L.-M."/>
            <person name="Yamada A."/>
            <person name="Yan M."/>
            <person name="Wang P."/>
            <person name="Xu J."/>
            <person name="Bruns T."/>
            <person name="Baldrian P."/>
            <person name="Vilgalys R."/>
            <person name="Henrissat B."/>
            <person name="Grigoriev I.V."/>
            <person name="Hibbett D."/>
            <person name="Nagy L.G."/>
            <person name="Martin F.M."/>
        </authorList>
    </citation>
    <scope>NUCLEOTIDE SEQUENCE</scope>
    <source>
        <strain evidence="2">UH-Tt-Lm1</strain>
    </source>
</reference>
<comment type="similarity">
    <text evidence="1">Belongs to the TIP41 family.</text>
</comment>
<protein>
    <submittedName>
        <fullName evidence="2">Type 2A phosphatase activator TIP41</fullName>
    </submittedName>
</protein>
<dbReference type="InterPro" id="IPR051330">
    <property type="entry name" value="Phosphatase_reg/MetRdx"/>
</dbReference>
<gene>
    <name evidence="2" type="ORF">BJ322DRAFT_1009602</name>
</gene>
<evidence type="ECO:0000313" key="2">
    <source>
        <dbReference type="EMBL" id="KAF9782182.1"/>
    </source>
</evidence>
<dbReference type="AlphaFoldDB" id="A0A9P6H9T6"/>
<dbReference type="InterPro" id="IPR007303">
    <property type="entry name" value="TIP41-like"/>
</dbReference>
<evidence type="ECO:0000256" key="1">
    <source>
        <dbReference type="ARBA" id="ARBA00006658"/>
    </source>
</evidence>
<organism evidence="2 3">
    <name type="scientific">Thelephora terrestris</name>
    <dbReference type="NCBI Taxonomy" id="56493"/>
    <lineage>
        <taxon>Eukaryota</taxon>
        <taxon>Fungi</taxon>
        <taxon>Dikarya</taxon>
        <taxon>Basidiomycota</taxon>
        <taxon>Agaricomycotina</taxon>
        <taxon>Agaricomycetes</taxon>
        <taxon>Thelephorales</taxon>
        <taxon>Thelephoraceae</taxon>
        <taxon>Thelephora</taxon>
    </lineage>
</organism>
<dbReference type="Proteomes" id="UP000736335">
    <property type="component" value="Unassembled WGS sequence"/>
</dbReference>
<dbReference type="Pfam" id="PF04176">
    <property type="entry name" value="TIP41"/>
    <property type="match status" value="1"/>
</dbReference>
<evidence type="ECO:0000313" key="3">
    <source>
        <dbReference type="Proteomes" id="UP000736335"/>
    </source>
</evidence>
<name>A0A9P6H9T6_9AGAM</name>
<keyword evidence="3" id="KW-1185">Reference proteome</keyword>
<dbReference type="GO" id="GO:0031929">
    <property type="term" value="P:TOR signaling"/>
    <property type="evidence" value="ECO:0007669"/>
    <property type="project" value="TreeGrafter"/>
</dbReference>
<dbReference type="PANTHER" id="PTHR21021:SF16">
    <property type="entry name" value="TIP41-LIKE PROTEIN"/>
    <property type="match status" value="1"/>
</dbReference>